<dbReference type="CDD" id="cd01318">
    <property type="entry name" value="DHOase_IIb"/>
    <property type="match status" value="1"/>
</dbReference>
<dbReference type="SUPFAM" id="SSF51556">
    <property type="entry name" value="Metallo-dependent hydrolases"/>
    <property type="match status" value="1"/>
</dbReference>
<evidence type="ECO:0000259" key="6">
    <source>
        <dbReference type="Pfam" id="PF01979"/>
    </source>
</evidence>
<accession>A0A063XYV2</accession>
<dbReference type="EMBL" id="JMSZ01000042">
    <property type="protein sequence ID" value="KDE38674.1"/>
    <property type="molecule type" value="Genomic_DNA"/>
</dbReference>
<keyword evidence="4" id="KW-0479">Metal-binding</keyword>
<protein>
    <submittedName>
        <fullName evidence="7">Dihydroorotase</fullName>
        <ecNumber evidence="7">3.5.2.3</ecNumber>
    </submittedName>
</protein>
<dbReference type="STRING" id="267850.ADINL_3129"/>
<dbReference type="RefSeq" id="WP_036550151.1">
    <property type="nucleotide sequence ID" value="NZ_JMSZ01000042.1"/>
</dbReference>
<evidence type="ECO:0000256" key="5">
    <source>
        <dbReference type="ARBA" id="ARBA00022801"/>
    </source>
</evidence>
<dbReference type="GO" id="GO:0004038">
    <property type="term" value="F:allantoinase activity"/>
    <property type="evidence" value="ECO:0007669"/>
    <property type="project" value="TreeGrafter"/>
</dbReference>
<feature type="domain" description="Amidohydrolase-related" evidence="6">
    <location>
        <begin position="51"/>
        <end position="426"/>
    </location>
</feature>
<comment type="function">
    <text evidence="2">Catalyzes the reversible cyclization of carbamoyl aspartate to dihydroorotate.</text>
</comment>
<evidence type="ECO:0000313" key="7">
    <source>
        <dbReference type="EMBL" id="KDE38674.1"/>
    </source>
</evidence>
<keyword evidence="5 7" id="KW-0378">Hydrolase</keyword>
<gene>
    <name evidence="7" type="ORF">ADINL_3129</name>
</gene>
<organism evidence="7 8">
    <name type="scientific">Nitrincola lacisaponensis</name>
    <dbReference type="NCBI Taxonomy" id="267850"/>
    <lineage>
        <taxon>Bacteria</taxon>
        <taxon>Pseudomonadati</taxon>
        <taxon>Pseudomonadota</taxon>
        <taxon>Gammaproteobacteria</taxon>
        <taxon>Oceanospirillales</taxon>
        <taxon>Oceanospirillaceae</taxon>
        <taxon>Nitrincola</taxon>
    </lineage>
</organism>
<dbReference type="EC" id="3.5.2.3" evidence="7"/>
<evidence type="ECO:0000256" key="3">
    <source>
        <dbReference type="ARBA" id="ARBA00010286"/>
    </source>
</evidence>
<dbReference type="SUPFAM" id="SSF51338">
    <property type="entry name" value="Composite domain of metallo-dependent hydrolases"/>
    <property type="match status" value="1"/>
</dbReference>
<dbReference type="GO" id="GO:0004151">
    <property type="term" value="F:dihydroorotase activity"/>
    <property type="evidence" value="ECO:0007669"/>
    <property type="project" value="UniProtKB-EC"/>
</dbReference>
<sequence length="446" mass="49816">MSHLLIKNAKIVNEGRISDADVLIQGERIEKIADFISPPIDCEVLDASGKYLLPGMIDDQVHFREPGVTYKGDIYTESRAAVAGGITSYMEMPNVKPPTLTIEALEDKFALAGQKSIANYSFYMGASNDNLEQIKRLDKNQACGVKVFMGASTGNMLVDNIQALEGIFREAPSIVVTHCEDSPTILANEAKYRAEYGEQIPVMYHPEIRSREACLKSSTLAVGLARQFGTQLHVLHLTTADELSLFTPGPVSGKQITLEACVHHLFFSSDDYARLGNQIKCNPAIKSLTDREALLRAVNEDIIDIIATDHAPHTWEEKQAESYFNAPAGLPLVQHALPSLLEHYHNGIFTLERIVQKVCHNVAERYKIADRGYLREGYFADMVLVDLHKPFTVTRNNILYKCGWSPFEHYQFRSSIDTTLVNGRIVYREGQIQEPGVTGQRLAFSR</sequence>
<dbReference type="InterPro" id="IPR011059">
    <property type="entry name" value="Metal-dep_hydrolase_composite"/>
</dbReference>
<evidence type="ECO:0000313" key="8">
    <source>
        <dbReference type="Proteomes" id="UP000027318"/>
    </source>
</evidence>
<dbReference type="PANTHER" id="PTHR43668">
    <property type="entry name" value="ALLANTOINASE"/>
    <property type="match status" value="1"/>
</dbReference>
<dbReference type="NCBIfam" id="NF006688">
    <property type="entry name" value="PRK09236.1"/>
    <property type="match status" value="1"/>
</dbReference>
<dbReference type="Proteomes" id="UP000027318">
    <property type="component" value="Unassembled WGS sequence"/>
</dbReference>
<dbReference type="PROSITE" id="PS00483">
    <property type="entry name" value="DIHYDROOROTASE_2"/>
    <property type="match status" value="1"/>
</dbReference>
<dbReference type="InterPro" id="IPR006680">
    <property type="entry name" value="Amidohydro-rel"/>
</dbReference>
<reference evidence="7 8" key="1">
    <citation type="journal article" date="2005" name="Int. J. Syst. Evol. Microbiol.">
        <title>Nitrincola lacisaponensis gen. nov., sp. nov., a novel alkaliphilic bacterium isolated from an alkaline, saline lake.</title>
        <authorList>
            <person name="Dimitriu P.A."/>
            <person name="Shukla S.K."/>
            <person name="Conradt J."/>
            <person name="Marquez M.C."/>
            <person name="Ventosa A."/>
            <person name="Maglia A."/>
            <person name="Peyton B.M."/>
            <person name="Pinkart H.C."/>
            <person name="Mormile M.R."/>
        </authorList>
    </citation>
    <scope>NUCLEOTIDE SEQUENCE [LARGE SCALE GENOMIC DNA]</scope>
    <source>
        <strain evidence="7 8">4CA</strain>
    </source>
</reference>
<dbReference type="AlphaFoldDB" id="A0A063XYV2"/>
<evidence type="ECO:0000256" key="4">
    <source>
        <dbReference type="ARBA" id="ARBA00022723"/>
    </source>
</evidence>
<evidence type="ECO:0000256" key="2">
    <source>
        <dbReference type="ARBA" id="ARBA00002368"/>
    </source>
</evidence>
<comment type="caution">
    <text evidence="7">The sequence shown here is derived from an EMBL/GenBank/DDBJ whole genome shotgun (WGS) entry which is preliminary data.</text>
</comment>
<dbReference type="GO" id="GO:0006145">
    <property type="term" value="P:purine nucleobase catabolic process"/>
    <property type="evidence" value="ECO:0007669"/>
    <property type="project" value="TreeGrafter"/>
</dbReference>
<dbReference type="Pfam" id="PF01979">
    <property type="entry name" value="Amidohydro_1"/>
    <property type="match status" value="1"/>
</dbReference>
<dbReference type="PANTHER" id="PTHR43668:SF4">
    <property type="entry name" value="ALLANTOINASE"/>
    <property type="match status" value="1"/>
</dbReference>
<dbReference type="InterPro" id="IPR002195">
    <property type="entry name" value="Dihydroorotase_CS"/>
</dbReference>
<dbReference type="Gene3D" id="3.20.20.140">
    <property type="entry name" value="Metal-dependent hydrolases"/>
    <property type="match status" value="1"/>
</dbReference>
<comment type="cofactor">
    <cofactor evidence="1">
        <name>Zn(2+)</name>
        <dbReference type="ChEBI" id="CHEBI:29105"/>
    </cofactor>
</comment>
<dbReference type="PATRIC" id="fig|267850.7.peg.3080"/>
<keyword evidence="8" id="KW-1185">Reference proteome</keyword>
<evidence type="ECO:0000256" key="1">
    <source>
        <dbReference type="ARBA" id="ARBA00001947"/>
    </source>
</evidence>
<dbReference type="GO" id="GO:0005737">
    <property type="term" value="C:cytoplasm"/>
    <property type="evidence" value="ECO:0007669"/>
    <property type="project" value="TreeGrafter"/>
</dbReference>
<dbReference type="OrthoDB" id="5687299at2"/>
<dbReference type="GO" id="GO:0046872">
    <property type="term" value="F:metal ion binding"/>
    <property type="evidence" value="ECO:0007669"/>
    <property type="project" value="UniProtKB-KW"/>
</dbReference>
<dbReference type="InterPro" id="IPR050138">
    <property type="entry name" value="DHOase/Allantoinase_Hydrolase"/>
</dbReference>
<dbReference type="Gene3D" id="2.30.40.10">
    <property type="entry name" value="Urease, subunit C, domain 1"/>
    <property type="match status" value="1"/>
</dbReference>
<dbReference type="InterPro" id="IPR032466">
    <property type="entry name" value="Metal_Hydrolase"/>
</dbReference>
<comment type="similarity">
    <text evidence="3">Belongs to the metallo-dependent hydrolases superfamily. DHOase family. Class I DHOase subfamily.</text>
</comment>
<name>A0A063XYV2_9GAMM</name>
<proteinExistence type="inferred from homology"/>